<dbReference type="PANTHER" id="PTHR21256">
    <property type="entry name" value="HISTIDINOL DEHYDROGENASE HDH"/>
    <property type="match status" value="1"/>
</dbReference>
<evidence type="ECO:0000256" key="14">
    <source>
        <dbReference type="PIRSR" id="PIRSR000099-3"/>
    </source>
</evidence>
<dbReference type="EC" id="1.1.1.23" evidence="5 10"/>
<evidence type="ECO:0000256" key="11">
    <source>
        <dbReference type="PIRNR" id="PIRNR000099"/>
    </source>
</evidence>
<evidence type="ECO:0000256" key="9">
    <source>
        <dbReference type="ARBA" id="ARBA00049489"/>
    </source>
</evidence>
<feature type="binding site" evidence="10 15">
    <location>
        <position position="420"/>
    </location>
    <ligand>
        <name>Zn(2+)</name>
        <dbReference type="ChEBI" id="CHEBI:29105"/>
    </ligand>
</feature>
<dbReference type="GO" id="GO:0008270">
    <property type="term" value="F:zinc ion binding"/>
    <property type="evidence" value="ECO:0007669"/>
    <property type="project" value="UniProtKB-UniRule"/>
</dbReference>
<evidence type="ECO:0000256" key="4">
    <source>
        <dbReference type="ARBA" id="ARBA00011738"/>
    </source>
</evidence>
<accession>A0AAT9IG90</accession>
<feature type="binding site" evidence="10 14">
    <location>
        <position position="328"/>
    </location>
    <ligand>
        <name>substrate</name>
    </ligand>
</feature>
<dbReference type="GO" id="GO:0051287">
    <property type="term" value="F:NAD binding"/>
    <property type="evidence" value="ECO:0007669"/>
    <property type="project" value="InterPro"/>
</dbReference>
<evidence type="ECO:0000256" key="12">
    <source>
        <dbReference type="PIRSR" id="PIRSR000099-1"/>
    </source>
</evidence>
<keyword evidence="10 11" id="KW-0520">NAD</keyword>
<evidence type="ECO:0000313" key="17">
    <source>
        <dbReference type="EMBL" id="CAL4042311.1"/>
    </source>
</evidence>
<keyword evidence="6 10" id="KW-0479">Metal-binding</keyword>
<feature type="binding site" evidence="10 14">
    <location>
        <position position="361"/>
    </location>
    <ligand>
        <name>substrate</name>
    </ligand>
</feature>
<feature type="binding site" evidence="10 13">
    <location>
        <position position="189"/>
    </location>
    <ligand>
        <name>NAD(+)</name>
        <dbReference type="ChEBI" id="CHEBI:57540"/>
    </ligand>
</feature>
<dbReference type="Gene3D" id="1.20.5.1300">
    <property type="match status" value="1"/>
</dbReference>
<evidence type="ECO:0000256" key="6">
    <source>
        <dbReference type="ARBA" id="ARBA00022723"/>
    </source>
</evidence>
<feature type="binding site" evidence="10 14">
    <location>
        <position position="415"/>
    </location>
    <ligand>
        <name>substrate</name>
    </ligand>
</feature>
<dbReference type="InterPro" id="IPR016161">
    <property type="entry name" value="Ald_DH/histidinol_DH"/>
</dbReference>
<reference evidence="17" key="1">
    <citation type="submission" date="2024-06" db="EMBL/GenBank/DDBJ databases">
        <authorList>
            <person name="Manzano-Marin A."/>
            <person name="Manzano-Marin A."/>
            <person name="Alejandro Manzano Marin A."/>
        </authorList>
    </citation>
    <scope>NUCLEOTIDE SEQUENCE</scope>
    <source>
        <strain evidence="17">Ancorni-2928</strain>
    </source>
</reference>
<keyword evidence="10 11" id="KW-0368">Histidine biosynthesis</keyword>
<dbReference type="PROSITE" id="PS00611">
    <property type="entry name" value="HISOL_DEHYDROGENASE"/>
    <property type="match status" value="1"/>
</dbReference>
<gene>
    <name evidence="10 17" type="primary">hisD</name>
    <name evidence="17" type="ORF">BUANCORI2928_084</name>
</gene>
<evidence type="ECO:0000256" key="3">
    <source>
        <dbReference type="ARBA" id="ARBA00010178"/>
    </source>
</evidence>
<feature type="binding site" evidence="10 13">
    <location>
        <position position="212"/>
    </location>
    <ligand>
        <name>NAD(+)</name>
        <dbReference type="ChEBI" id="CHEBI:57540"/>
    </ligand>
</feature>
<feature type="binding site" evidence="10 14">
    <location>
        <position position="238"/>
    </location>
    <ligand>
        <name>substrate</name>
    </ligand>
</feature>
<feature type="active site" description="Proton acceptor" evidence="10 12">
    <location>
        <position position="328"/>
    </location>
</feature>
<dbReference type="RefSeq" id="WP_367681062.1">
    <property type="nucleotide sequence ID" value="NZ_OZ060371.1"/>
</dbReference>
<dbReference type="AlphaFoldDB" id="A0AAT9IG90"/>
<dbReference type="FunFam" id="3.40.50.1980:FF:000001">
    <property type="entry name" value="Histidinol dehydrogenase"/>
    <property type="match status" value="1"/>
</dbReference>
<comment type="similarity">
    <text evidence="3 10 11 16">Belongs to the histidinol dehydrogenase family.</text>
</comment>
<dbReference type="GO" id="GO:0000105">
    <property type="term" value="P:L-histidine biosynthetic process"/>
    <property type="evidence" value="ECO:0007669"/>
    <property type="project" value="UniProtKB-UniRule"/>
</dbReference>
<dbReference type="PANTHER" id="PTHR21256:SF2">
    <property type="entry name" value="HISTIDINE BIOSYNTHESIS TRIFUNCTIONAL PROTEIN"/>
    <property type="match status" value="1"/>
</dbReference>
<sequence>MQPLNNIYTWSDISNKKKHLLLLRPMLHTNQEVQKTVKNILNNIKYFGDTSLYKYTFLLDKQKIKKVQIDTKKIQTSINAIKPDLKKSILLAKSNIEKFHIEQKCQDIDIETQKGIRCQKITTPIDSIGLYIPGGDTPLISTVLMLSIPAYIAKCKNVYLCSPPPISKEVLYSAYVCGIKNIFQMGGAQAIGAFAFGTKQVPKVNKIFGPGNSYVTEAKRQVRNSIPNLEIDMLAGPSELMIIADEFANSDFVALDLLSQAEHGPDSQVILLSYSLVFVKNVIRKINQEIKKSLRKKILNRSIQNSRFIIVKNIDEAINISNLYAPEHLILNILNPRSFLAKIKNAGSVFLGPWSPESVGDYSSGTNHVLPTYGSAIVNSGLGLSDFQKCITVQELTPSGFLKIYNSVTVLSSYEKLEAHKNAMKCRFQSLTSGKNNV</sequence>
<dbReference type="NCBIfam" id="TIGR00069">
    <property type="entry name" value="hisD"/>
    <property type="match status" value="1"/>
</dbReference>
<dbReference type="GO" id="GO:0004399">
    <property type="term" value="F:histidinol dehydrogenase activity"/>
    <property type="evidence" value="ECO:0007669"/>
    <property type="project" value="UniProtKB-UniRule"/>
</dbReference>
<evidence type="ECO:0000256" key="16">
    <source>
        <dbReference type="RuleBase" id="RU004175"/>
    </source>
</evidence>
<evidence type="ECO:0000256" key="13">
    <source>
        <dbReference type="PIRSR" id="PIRSR000099-2"/>
    </source>
</evidence>
<feature type="binding site" evidence="10 14">
    <location>
        <position position="420"/>
    </location>
    <ligand>
        <name>substrate</name>
    </ligand>
</feature>
<keyword evidence="10 11" id="KW-0028">Amino-acid biosynthesis</keyword>
<dbReference type="InterPro" id="IPR022695">
    <property type="entry name" value="Histidinol_DH_monofunct"/>
</dbReference>
<comment type="subunit">
    <text evidence="4 10">Homodimer.</text>
</comment>
<comment type="cofactor">
    <cofactor evidence="10 15">
        <name>Zn(2+)</name>
        <dbReference type="ChEBI" id="CHEBI:29105"/>
    </cofactor>
    <text evidence="10 15">Binds 1 zinc ion per subunit.</text>
</comment>
<dbReference type="PRINTS" id="PR00083">
    <property type="entry name" value="HOLDHDRGNASE"/>
</dbReference>
<dbReference type="SUPFAM" id="SSF53720">
    <property type="entry name" value="ALDH-like"/>
    <property type="match status" value="1"/>
</dbReference>
<feature type="active site" description="Proton acceptor" evidence="10 12">
    <location>
        <position position="327"/>
    </location>
</feature>
<dbReference type="InterPro" id="IPR001692">
    <property type="entry name" value="Histidinol_DH_CS"/>
</dbReference>
<evidence type="ECO:0000256" key="7">
    <source>
        <dbReference type="ARBA" id="ARBA00022833"/>
    </source>
</evidence>
<dbReference type="PIRSF" id="PIRSF000099">
    <property type="entry name" value="Histidinol_dh"/>
    <property type="match status" value="1"/>
</dbReference>
<dbReference type="InterPro" id="IPR012131">
    <property type="entry name" value="Hstdl_DH"/>
</dbReference>
<dbReference type="CDD" id="cd06572">
    <property type="entry name" value="Histidinol_dh"/>
    <property type="match status" value="1"/>
</dbReference>
<evidence type="ECO:0000256" key="1">
    <source>
        <dbReference type="ARBA" id="ARBA00003850"/>
    </source>
</evidence>
<evidence type="ECO:0000256" key="10">
    <source>
        <dbReference type="HAMAP-Rule" id="MF_01024"/>
    </source>
</evidence>
<comment type="catalytic activity">
    <reaction evidence="9 10 11">
        <text>L-histidinol + 2 NAD(+) + H2O = L-histidine + 2 NADH + 3 H(+)</text>
        <dbReference type="Rhea" id="RHEA:20641"/>
        <dbReference type="ChEBI" id="CHEBI:15377"/>
        <dbReference type="ChEBI" id="CHEBI:15378"/>
        <dbReference type="ChEBI" id="CHEBI:57540"/>
        <dbReference type="ChEBI" id="CHEBI:57595"/>
        <dbReference type="ChEBI" id="CHEBI:57699"/>
        <dbReference type="ChEBI" id="CHEBI:57945"/>
        <dbReference type="EC" id="1.1.1.23"/>
    </reaction>
</comment>
<dbReference type="Pfam" id="PF00815">
    <property type="entry name" value="Histidinol_dh"/>
    <property type="match status" value="1"/>
</dbReference>
<name>A0AAT9IG90_9GAMM</name>
<feature type="binding site" evidence="10 15">
    <location>
        <position position="361"/>
    </location>
    <ligand>
        <name>Zn(2+)</name>
        <dbReference type="ChEBI" id="CHEBI:29105"/>
    </ligand>
</feature>
<feature type="binding site" evidence="10 15">
    <location>
        <position position="263"/>
    </location>
    <ligand>
        <name>Zn(2+)</name>
        <dbReference type="ChEBI" id="CHEBI:29105"/>
    </ligand>
</feature>
<feature type="binding site" evidence="10 15">
    <location>
        <position position="260"/>
    </location>
    <ligand>
        <name>Zn(2+)</name>
        <dbReference type="ChEBI" id="CHEBI:29105"/>
    </ligand>
</feature>
<evidence type="ECO:0000256" key="2">
    <source>
        <dbReference type="ARBA" id="ARBA00004940"/>
    </source>
</evidence>
<dbReference type="HAMAP" id="MF_01024">
    <property type="entry name" value="HisD"/>
    <property type="match status" value="1"/>
</dbReference>
<dbReference type="Gene3D" id="3.40.50.1980">
    <property type="entry name" value="Nitrogenase molybdenum iron protein domain"/>
    <property type="match status" value="2"/>
</dbReference>
<dbReference type="EMBL" id="OZ060371">
    <property type="protein sequence ID" value="CAL4042311.1"/>
    <property type="molecule type" value="Genomic_DNA"/>
</dbReference>
<proteinExistence type="inferred from homology"/>
<protein>
    <recommendedName>
        <fullName evidence="5 10">Histidinol dehydrogenase</fullName>
        <shortName evidence="10 11">HDH</shortName>
        <ecNumber evidence="5 10">1.1.1.23</ecNumber>
    </recommendedName>
</protein>
<evidence type="ECO:0000256" key="5">
    <source>
        <dbReference type="ARBA" id="ARBA00012965"/>
    </source>
</evidence>
<keyword evidence="8 10" id="KW-0560">Oxidoreductase</keyword>
<evidence type="ECO:0000256" key="15">
    <source>
        <dbReference type="PIRSR" id="PIRSR000099-4"/>
    </source>
</evidence>
<comment type="pathway">
    <text evidence="2 10 11">Amino-acid biosynthesis; L-histidine biosynthesis; L-histidine from 5-phospho-alpha-D-ribose 1-diphosphate: step 9/9.</text>
</comment>
<keyword evidence="7 10" id="KW-0862">Zinc</keyword>
<evidence type="ECO:0000256" key="8">
    <source>
        <dbReference type="ARBA" id="ARBA00023002"/>
    </source>
</evidence>
<comment type="function">
    <text evidence="1 10 11">Catalyzes the sequential NAD-dependent oxidations of L-histidinol to L-histidinaldehyde and then to L-histidine.</text>
</comment>
<feature type="binding site" evidence="10 14">
    <location>
        <position position="260"/>
    </location>
    <ligand>
        <name>substrate</name>
    </ligand>
</feature>
<dbReference type="GO" id="GO:0005829">
    <property type="term" value="C:cytosol"/>
    <property type="evidence" value="ECO:0007669"/>
    <property type="project" value="TreeGrafter"/>
</dbReference>
<feature type="binding site" evidence="10 14">
    <location>
        <position position="263"/>
    </location>
    <ligand>
        <name>substrate</name>
    </ligand>
</feature>
<feature type="binding site" evidence="10 13">
    <location>
        <position position="131"/>
    </location>
    <ligand>
        <name>NAD(+)</name>
        <dbReference type="ChEBI" id="CHEBI:57540"/>
    </ligand>
</feature>
<organism evidence="17">
    <name type="scientific">Buchnera aphidicola</name>
    <name type="common">Anoecia corni</name>
    <dbReference type="NCBI Taxonomy" id="2994477"/>
    <lineage>
        <taxon>Bacteria</taxon>
        <taxon>Pseudomonadati</taxon>
        <taxon>Pseudomonadota</taxon>
        <taxon>Gammaproteobacteria</taxon>
        <taxon>Enterobacterales</taxon>
        <taxon>Erwiniaceae</taxon>
        <taxon>Buchnera</taxon>
    </lineage>
</organism>